<evidence type="ECO:0000313" key="3">
    <source>
        <dbReference type="EMBL" id="WGW10915.1"/>
    </source>
</evidence>
<keyword evidence="2" id="KW-0812">Transmembrane</keyword>
<dbReference type="Proteomes" id="UP001209083">
    <property type="component" value="Chromosome"/>
</dbReference>
<proteinExistence type="predicted"/>
<protein>
    <recommendedName>
        <fullName evidence="5">DUF4350 domain-containing protein</fullName>
    </recommendedName>
</protein>
<keyword evidence="2" id="KW-0472">Membrane</keyword>
<accession>A0ABY8QR68</accession>
<gene>
    <name evidence="3" type="ORF">LWF01_12430</name>
</gene>
<feature type="region of interest" description="Disordered" evidence="1">
    <location>
        <begin position="190"/>
        <end position="210"/>
    </location>
</feature>
<sequence length="253" mass="27706">MKGVGGKVAVVAAWTLVGLGVGTGVSGYLLTTFPDTPRKEYLEERQELLEDWPPEYDTTRIERIVDELRDDRVYVDPTQRIMLTEAGEADLSDQLLSGDAPIYVAVVPTEIYDESEGDNDLLARRIGYELGKDAVVVVHNASDTSFEASGLDVEYREGDEAKLSDTDFYSENGNRKLALTIDAIENATLSEGVPANPNPDKPTLNEEDDPGPRIFGYPIKTVVLDFVIGVLFALVPAGLVIGVVRGFRKQVKE</sequence>
<organism evidence="3 4">
    <name type="scientific">Saxibacter everestensis</name>
    <dbReference type="NCBI Taxonomy" id="2909229"/>
    <lineage>
        <taxon>Bacteria</taxon>
        <taxon>Bacillati</taxon>
        <taxon>Actinomycetota</taxon>
        <taxon>Actinomycetes</taxon>
        <taxon>Micrococcales</taxon>
        <taxon>Brevibacteriaceae</taxon>
        <taxon>Saxibacter</taxon>
    </lineage>
</organism>
<feature type="transmembrane region" description="Helical" evidence="2">
    <location>
        <begin position="222"/>
        <end position="244"/>
    </location>
</feature>
<name>A0ABY8QR68_9MICO</name>
<evidence type="ECO:0000313" key="4">
    <source>
        <dbReference type="Proteomes" id="UP001209083"/>
    </source>
</evidence>
<evidence type="ECO:0000256" key="1">
    <source>
        <dbReference type="SAM" id="MobiDB-lite"/>
    </source>
</evidence>
<dbReference type="EMBL" id="CP090958">
    <property type="protein sequence ID" value="WGW10915.1"/>
    <property type="molecule type" value="Genomic_DNA"/>
</dbReference>
<keyword evidence="4" id="KW-1185">Reference proteome</keyword>
<reference evidence="3 4" key="1">
    <citation type="submission" date="2023-05" db="EMBL/GenBank/DDBJ databases">
        <title>Lithophilousrod everest ZFBP1038 complete genpme.</title>
        <authorList>
            <person name="Tian M."/>
        </authorList>
    </citation>
    <scope>NUCLEOTIDE SEQUENCE [LARGE SCALE GENOMIC DNA]</scope>
    <source>
        <strain evidence="3 4">ZFBP1038</strain>
    </source>
</reference>
<dbReference type="RefSeq" id="WP_349637697.1">
    <property type="nucleotide sequence ID" value="NZ_CP090958.1"/>
</dbReference>
<evidence type="ECO:0000256" key="2">
    <source>
        <dbReference type="SAM" id="Phobius"/>
    </source>
</evidence>
<evidence type="ECO:0008006" key="5">
    <source>
        <dbReference type="Google" id="ProtNLM"/>
    </source>
</evidence>
<keyword evidence="2" id="KW-1133">Transmembrane helix</keyword>